<gene>
    <name evidence="1" type="ORF">FA95DRAFT_1492041</name>
</gene>
<evidence type="ECO:0000313" key="2">
    <source>
        <dbReference type="Proteomes" id="UP000814033"/>
    </source>
</evidence>
<dbReference type="Proteomes" id="UP000814033">
    <property type="component" value="Unassembled WGS sequence"/>
</dbReference>
<evidence type="ECO:0000313" key="1">
    <source>
        <dbReference type="EMBL" id="KAI0047772.1"/>
    </source>
</evidence>
<proteinExistence type="predicted"/>
<protein>
    <submittedName>
        <fullName evidence="1">Glycosyltransferase family 1 protein</fullName>
    </submittedName>
</protein>
<accession>A0ACB8RVC9</accession>
<sequence length="234" mass="25577">MALALVLLLLLSVVVAFRIYVAFTPRQRSAPKARPAETCGLAVFLGSGGHTSEALSLLHSLDFSRYTPRTYFVGVGDPLSVQKVTALELLKTGTLPESTVTNPAAQHRVLTIPRARRVHQNLLTTPFSALYSLLVSAYHVTVAPFLCRSRGPATRFDVLLLNGPGTCFVLCLAVLLNRVLGLPSPRVIYVESFARVKSLSLTGKLIRPFVDSFVVQWPDLLDDGRRGSCYGWLV</sequence>
<reference evidence="1" key="1">
    <citation type="submission" date="2021-02" db="EMBL/GenBank/DDBJ databases">
        <authorList>
            <consortium name="DOE Joint Genome Institute"/>
            <person name="Ahrendt S."/>
            <person name="Looney B.P."/>
            <person name="Miyauchi S."/>
            <person name="Morin E."/>
            <person name="Drula E."/>
            <person name="Courty P.E."/>
            <person name="Chicoki N."/>
            <person name="Fauchery L."/>
            <person name="Kohler A."/>
            <person name="Kuo A."/>
            <person name="Labutti K."/>
            <person name="Pangilinan J."/>
            <person name="Lipzen A."/>
            <person name="Riley R."/>
            <person name="Andreopoulos W."/>
            <person name="He G."/>
            <person name="Johnson J."/>
            <person name="Barry K.W."/>
            <person name="Grigoriev I.V."/>
            <person name="Nagy L."/>
            <person name="Hibbett D."/>
            <person name="Henrissat B."/>
            <person name="Matheny P.B."/>
            <person name="Labbe J."/>
            <person name="Martin F."/>
        </authorList>
    </citation>
    <scope>NUCLEOTIDE SEQUENCE</scope>
    <source>
        <strain evidence="1">FP105234-sp</strain>
    </source>
</reference>
<keyword evidence="2" id="KW-1185">Reference proteome</keyword>
<reference evidence="1" key="2">
    <citation type="journal article" date="2022" name="New Phytol.">
        <title>Evolutionary transition to the ectomycorrhizal habit in the genomes of a hyperdiverse lineage of mushroom-forming fungi.</title>
        <authorList>
            <person name="Looney B."/>
            <person name="Miyauchi S."/>
            <person name="Morin E."/>
            <person name="Drula E."/>
            <person name="Courty P.E."/>
            <person name="Kohler A."/>
            <person name="Kuo A."/>
            <person name="LaButti K."/>
            <person name="Pangilinan J."/>
            <person name="Lipzen A."/>
            <person name="Riley R."/>
            <person name="Andreopoulos W."/>
            <person name="He G."/>
            <person name="Johnson J."/>
            <person name="Nolan M."/>
            <person name="Tritt A."/>
            <person name="Barry K.W."/>
            <person name="Grigoriev I.V."/>
            <person name="Nagy L.G."/>
            <person name="Hibbett D."/>
            <person name="Henrissat B."/>
            <person name="Matheny P.B."/>
            <person name="Labbe J."/>
            <person name="Martin F.M."/>
        </authorList>
    </citation>
    <scope>NUCLEOTIDE SEQUENCE</scope>
    <source>
        <strain evidence="1">FP105234-sp</strain>
    </source>
</reference>
<organism evidence="1 2">
    <name type="scientific">Auriscalpium vulgare</name>
    <dbReference type="NCBI Taxonomy" id="40419"/>
    <lineage>
        <taxon>Eukaryota</taxon>
        <taxon>Fungi</taxon>
        <taxon>Dikarya</taxon>
        <taxon>Basidiomycota</taxon>
        <taxon>Agaricomycotina</taxon>
        <taxon>Agaricomycetes</taxon>
        <taxon>Russulales</taxon>
        <taxon>Auriscalpiaceae</taxon>
        <taxon>Auriscalpium</taxon>
    </lineage>
</organism>
<comment type="caution">
    <text evidence="1">The sequence shown here is derived from an EMBL/GenBank/DDBJ whole genome shotgun (WGS) entry which is preliminary data.</text>
</comment>
<name>A0ACB8RVC9_9AGAM</name>
<dbReference type="EMBL" id="MU275898">
    <property type="protein sequence ID" value="KAI0047772.1"/>
    <property type="molecule type" value="Genomic_DNA"/>
</dbReference>